<sequence length="136" mass="15497">MGEKELKTEQAVINRFQELRNELSVLSGRANELASESREHDLVLKALEPMDGDRKCYRVVGEILVERTVAEVKPAVKGNKKQLDAVVERLVKQLETKKKELSDFQEKYKIRIKGEGEDEQPMQQKEKSTSSQGILA</sequence>
<keyword evidence="2" id="KW-0143">Chaperone</keyword>
<feature type="region of interest" description="Disordered" evidence="4">
    <location>
        <begin position="112"/>
        <end position="136"/>
    </location>
</feature>
<keyword evidence="6" id="KW-1185">Reference proteome</keyword>
<evidence type="ECO:0008006" key="7">
    <source>
        <dbReference type="Google" id="ProtNLM"/>
    </source>
</evidence>
<dbReference type="SUPFAM" id="SSF46579">
    <property type="entry name" value="Prefoldin"/>
    <property type="match status" value="1"/>
</dbReference>
<dbReference type="InterPro" id="IPR002777">
    <property type="entry name" value="PFD_beta-like"/>
</dbReference>
<feature type="coiled-coil region" evidence="3">
    <location>
        <begin position="80"/>
        <end position="107"/>
    </location>
</feature>
<dbReference type="InterPro" id="IPR009053">
    <property type="entry name" value="Prefoldin"/>
</dbReference>
<dbReference type="PANTHER" id="PTHR13303">
    <property type="entry name" value="PREFOLDIN SUBUNIT 2"/>
    <property type="match status" value="1"/>
</dbReference>
<dbReference type="Pfam" id="PF01920">
    <property type="entry name" value="Prefoldin_2"/>
    <property type="match status" value="1"/>
</dbReference>
<dbReference type="Proteomes" id="UP001491310">
    <property type="component" value="Unassembled WGS sequence"/>
</dbReference>
<evidence type="ECO:0000313" key="5">
    <source>
        <dbReference type="EMBL" id="KAK9907474.1"/>
    </source>
</evidence>
<evidence type="ECO:0000256" key="1">
    <source>
        <dbReference type="ARBA" id="ARBA00008045"/>
    </source>
</evidence>
<evidence type="ECO:0000256" key="4">
    <source>
        <dbReference type="SAM" id="MobiDB-lite"/>
    </source>
</evidence>
<proteinExistence type="inferred from homology"/>
<evidence type="ECO:0000313" key="6">
    <source>
        <dbReference type="Proteomes" id="UP001491310"/>
    </source>
</evidence>
<protein>
    <recommendedName>
        <fullName evidence="7">Prefoldin beta-like protein</fullName>
    </recommendedName>
</protein>
<name>A0ABR2YKV0_9CHLO</name>
<comment type="similarity">
    <text evidence="1">Belongs to the prefoldin subunit beta family.</text>
</comment>
<reference evidence="5 6" key="1">
    <citation type="journal article" date="2024" name="Nat. Commun.">
        <title>Phylogenomics reveals the evolutionary origins of lichenization in chlorophyte algae.</title>
        <authorList>
            <person name="Puginier C."/>
            <person name="Libourel C."/>
            <person name="Otte J."/>
            <person name="Skaloud P."/>
            <person name="Haon M."/>
            <person name="Grisel S."/>
            <person name="Petersen M."/>
            <person name="Berrin J.G."/>
            <person name="Delaux P.M."/>
            <person name="Dal Grande F."/>
            <person name="Keller J."/>
        </authorList>
    </citation>
    <scope>NUCLEOTIDE SEQUENCE [LARGE SCALE GENOMIC DNA]</scope>
    <source>
        <strain evidence="5 6">SAG 216-7</strain>
    </source>
</reference>
<evidence type="ECO:0000256" key="2">
    <source>
        <dbReference type="ARBA" id="ARBA00023186"/>
    </source>
</evidence>
<dbReference type="CDD" id="cd23163">
    <property type="entry name" value="Prefoldin_2"/>
    <property type="match status" value="1"/>
</dbReference>
<keyword evidence="3" id="KW-0175">Coiled coil</keyword>
<comment type="caution">
    <text evidence="5">The sequence shown here is derived from an EMBL/GenBank/DDBJ whole genome shotgun (WGS) entry which is preliminary data.</text>
</comment>
<dbReference type="Gene3D" id="1.10.287.370">
    <property type="match status" value="1"/>
</dbReference>
<accession>A0ABR2YKV0</accession>
<dbReference type="InterPro" id="IPR027235">
    <property type="entry name" value="PFD2"/>
</dbReference>
<dbReference type="EMBL" id="JALJOT010000009">
    <property type="protein sequence ID" value="KAK9907474.1"/>
    <property type="molecule type" value="Genomic_DNA"/>
</dbReference>
<gene>
    <name evidence="5" type="ORF">WJX75_004342</name>
</gene>
<organism evidence="5 6">
    <name type="scientific">Coccomyxa subellipsoidea</name>
    <dbReference type="NCBI Taxonomy" id="248742"/>
    <lineage>
        <taxon>Eukaryota</taxon>
        <taxon>Viridiplantae</taxon>
        <taxon>Chlorophyta</taxon>
        <taxon>core chlorophytes</taxon>
        <taxon>Trebouxiophyceae</taxon>
        <taxon>Trebouxiophyceae incertae sedis</taxon>
        <taxon>Coccomyxaceae</taxon>
        <taxon>Coccomyxa</taxon>
    </lineage>
</organism>
<evidence type="ECO:0000256" key="3">
    <source>
        <dbReference type="SAM" id="Coils"/>
    </source>
</evidence>